<evidence type="ECO:0000313" key="5">
    <source>
        <dbReference type="EMBL" id="QJW93598.1"/>
    </source>
</evidence>
<dbReference type="KEGG" id="ftj:FTUN_1106"/>
<gene>
    <name evidence="5" type="ORF">FTUN_1106</name>
</gene>
<dbReference type="AlphaFoldDB" id="A0A6M5YHZ5"/>
<dbReference type="PIRSF" id="PIRSF500136">
    <property type="entry name" value="UDP_ManNAc_DH"/>
    <property type="match status" value="1"/>
</dbReference>
<evidence type="ECO:0000259" key="4">
    <source>
        <dbReference type="SMART" id="SM00984"/>
    </source>
</evidence>
<evidence type="ECO:0000313" key="6">
    <source>
        <dbReference type="Proteomes" id="UP000503447"/>
    </source>
</evidence>
<protein>
    <submittedName>
        <fullName evidence="5">UDP-N-acetyl-D-glucosamine 6-dehydrogenase</fullName>
        <ecNumber evidence="5">1.1.1.136</ecNumber>
    </submittedName>
</protein>
<dbReference type="InterPro" id="IPR014026">
    <property type="entry name" value="UDP-Glc/GDP-Man_DH_dimer"/>
</dbReference>
<proteinExistence type="inferred from homology"/>
<dbReference type="RefSeq" id="WP_171469762.1">
    <property type="nucleotide sequence ID" value="NZ_CP053452.2"/>
</dbReference>
<sequence length="442" mass="47985">MSATLAALLARVQNKTATVGIIGLGYVGLPLARAFATAGFRVLGFDIDTAKVEKLNAGKSFIKQIPDETVAGMRAAGFEATDRFARLNEPDAILICVPTPLTEAREPDLTYVVNSANAIAGRLRRGQLVILESTTYPSTTRGVMLPVLERTGLSAGTDFFVAFSPEREDPGNPTHSVSHIPKVVGGLDAGSGDVACALYSAIVPKVVRVSTPEVAEACKILENTYRAINIALVNEMKVLYDRMGIDVWEVIDAAKTKPFGFQAFYPGPGLGGHCIPLDPFYLSWIAKHYGMTTRFIELAGEVNTAMPMYVITKVGDALNDAGKAVRGSRVAVLGMAYKKDVDDPRESPSFELMDHLLKKGATVSYNDPHIPSLPRMRHWPHLEPMQSQPLTPEYLAAQDCVLIATDHTAYDYAFIVKHSRLVIDTRNATKAVTVGREKIVRA</sequence>
<dbReference type="InterPro" id="IPR001732">
    <property type="entry name" value="UDP-Glc/GDP-Man_DH_N"/>
</dbReference>
<name>A0A6M5YHZ5_9BACT</name>
<dbReference type="NCBIfam" id="TIGR03026">
    <property type="entry name" value="NDP-sugDHase"/>
    <property type="match status" value="1"/>
</dbReference>
<keyword evidence="2" id="KW-0520">NAD</keyword>
<dbReference type="GO" id="GO:0016628">
    <property type="term" value="F:oxidoreductase activity, acting on the CH-CH group of donors, NAD or NADP as acceptor"/>
    <property type="evidence" value="ECO:0007669"/>
    <property type="project" value="InterPro"/>
</dbReference>
<dbReference type="EC" id="1.1.1.136" evidence="5"/>
<dbReference type="GO" id="GO:0000271">
    <property type="term" value="P:polysaccharide biosynthetic process"/>
    <property type="evidence" value="ECO:0007669"/>
    <property type="project" value="InterPro"/>
</dbReference>
<feature type="domain" description="UDP-glucose/GDP-mannose dehydrogenase C-terminal" evidence="4">
    <location>
        <begin position="331"/>
        <end position="431"/>
    </location>
</feature>
<organism evidence="5 6">
    <name type="scientific">Frigoriglobus tundricola</name>
    <dbReference type="NCBI Taxonomy" id="2774151"/>
    <lineage>
        <taxon>Bacteria</taxon>
        <taxon>Pseudomonadati</taxon>
        <taxon>Planctomycetota</taxon>
        <taxon>Planctomycetia</taxon>
        <taxon>Gemmatales</taxon>
        <taxon>Gemmataceae</taxon>
        <taxon>Frigoriglobus</taxon>
    </lineage>
</organism>
<dbReference type="InterPro" id="IPR008927">
    <property type="entry name" value="6-PGluconate_DH-like_C_sf"/>
</dbReference>
<dbReference type="EMBL" id="CP053452">
    <property type="protein sequence ID" value="QJW93598.1"/>
    <property type="molecule type" value="Genomic_DNA"/>
</dbReference>
<evidence type="ECO:0000256" key="3">
    <source>
        <dbReference type="PIRNR" id="PIRNR000124"/>
    </source>
</evidence>
<dbReference type="GO" id="GO:0051287">
    <property type="term" value="F:NAD binding"/>
    <property type="evidence" value="ECO:0007669"/>
    <property type="project" value="InterPro"/>
</dbReference>
<dbReference type="GO" id="GO:0047004">
    <property type="term" value="F:UDP-N-acetylglucosamine 6-dehydrogenase activity"/>
    <property type="evidence" value="ECO:0007669"/>
    <property type="project" value="UniProtKB-EC"/>
</dbReference>
<dbReference type="SMART" id="SM00984">
    <property type="entry name" value="UDPG_MGDP_dh_C"/>
    <property type="match status" value="1"/>
</dbReference>
<evidence type="ECO:0000256" key="1">
    <source>
        <dbReference type="ARBA" id="ARBA00023002"/>
    </source>
</evidence>
<accession>A0A6M5YHZ5</accession>
<comment type="similarity">
    <text evidence="3">Belongs to the UDP-glucose/GDP-mannose dehydrogenase family.</text>
</comment>
<dbReference type="Pfam" id="PF03720">
    <property type="entry name" value="UDPG_MGDP_dh_C"/>
    <property type="match status" value="1"/>
</dbReference>
<dbReference type="InterPro" id="IPR014027">
    <property type="entry name" value="UDP-Glc/GDP-Man_DH_C"/>
</dbReference>
<dbReference type="Pfam" id="PF03721">
    <property type="entry name" value="UDPG_MGDP_dh_N"/>
    <property type="match status" value="1"/>
</dbReference>
<dbReference type="Gene3D" id="3.40.50.720">
    <property type="entry name" value="NAD(P)-binding Rossmann-like Domain"/>
    <property type="match status" value="2"/>
</dbReference>
<dbReference type="InterPro" id="IPR036291">
    <property type="entry name" value="NAD(P)-bd_dom_sf"/>
</dbReference>
<dbReference type="Proteomes" id="UP000503447">
    <property type="component" value="Chromosome"/>
</dbReference>
<keyword evidence="6" id="KW-1185">Reference proteome</keyword>
<evidence type="ECO:0000256" key="2">
    <source>
        <dbReference type="ARBA" id="ARBA00023027"/>
    </source>
</evidence>
<dbReference type="PANTHER" id="PTHR43491">
    <property type="entry name" value="UDP-N-ACETYL-D-MANNOSAMINE DEHYDROGENASE"/>
    <property type="match status" value="1"/>
</dbReference>
<dbReference type="SUPFAM" id="SSF51735">
    <property type="entry name" value="NAD(P)-binding Rossmann-fold domains"/>
    <property type="match status" value="1"/>
</dbReference>
<dbReference type="InterPro" id="IPR036220">
    <property type="entry name" value="UDP-Glc/GDP-Man_DH_C_sf"/>
</dbReference>
<keyword evidence="1 5" id="KW-0560">Oxidoreductase</keyword>
<dbReference type="PIRSF" id="PIRSF000124">
    <property type="entry name" value="UDPglc_GDPman_dh"/>
    <property type="match status" value="1"/>
</dbReference>
<dbReference type="InterPro" id="IPR017476">
    <property type="entry name" value="UDP-Glc/GDP-Man"/>
</dbReference>
<dbReference type="PANTHER" id="PTHR43491:SF1">
    <property type="entry name" value="UDP-N-ACETYL-D-MANNOSAMINE DEHYDROGENASE"/>
    <property type="match status" value="1"/>
</dbReference>
<dbReference type="InterPro" id="IPR028359">
    <property type="entry name" value="UDP_ManNAc/GlcNAc_DH"/>
</dbReference>
<dbReference type="Pfam" id="PF00984">
    <property type="entry name" value="UDPG_MGDP_dh"/>
    <property type="match status" value="1"/>
</dbReference>
<dbReference type="SUPFAM" id="SSF48179">
    <property type="entry name" value="6-phosphogluconate dehydrogenase C-terminal domain-like"/>
    <property type="match status" value="1"/>
</dbReference>
<reference evidence="6" key="1">
    <citation type="submission" date="2020-05" db="EMBL/GenBank/DDBJ databases">
        <title>Frigoriglobus tundricola gen. nov., sp. nov., a psychrotolerant cellulolytic planctomycete of the family Gemmataceae with two divergent copies of 16S rRNA gene.</title>
        <authorList>
            <person name="Kulichevskaya I.S."/>
            <person name="Ivanova A.A."/>
            <person name="Naumoff D.G."/>
            <person name="Beletsky A.V."/>
            <person name="Rijpstra W.I.C."/>
            <person name="Sinninghe Damste J.S."/>
            <person name="Mardanov A.V."/>
            <person name="Ravin N.V."/>
            <person name="Dedysh S.N."/>
        </authorList>
    </citation>
    <scope>NUCLEOTIDE SEQUENCE [LARGE SCALE GENOMIC DNA]</scope>
    <source>
        <strain evidence="6">PL17</strain>
    </source>
</reference>
<dbReference type="SUPFAM" id="SSF52413">
    <property type="entry name" value="UDP-glucose/GDP-mannose dehydrogenase C-terminal domain"/>
    <property type="match status" value="1"/>
</dbReference>